<evidence type="ECO:0000259" key="3">
    <source>
        <dbReference type="PROSITE" id="PS50106"/>
    </source>
</evidence>
<organism evidence="5 6">
    <name type="scientific">Flavobacterium alvei</name>
    <dbReference type="NCBI Taxonomy" id="2080416"/>
    <lineage>
        <taxon>Bacteria</taxon>
        <taxon>Pseudomonadati</taxon>
        <taxon>Bacteroidota</taxon>
        <taxon>Flavobacteriia</taxon>
        <taxon>Flavobacteriales</taxon>
        <taxon>Flavobacteriaceae</taxon>
        <taxon>Flavobacterium</taxon>
    </lineage>
</organism>
<dbReference type="SUPFAM" id="SSF50630">
    <property type="entry name" value="Acid proteases"/>
    <property type="match status" value="1"/>
</dbReference>
<keyword evidence="1" id="KW-0378">Hydrolase</keyword>
<dbReference type="PROSITE" id="PS50175">
    <property type="entry name" value="ASP_PROT_RETROV"/>
    <property type="match status" value="1"/>
</dbReference>
<dbReference type="Pfam" id="PF17820">
    <property type="entry name" value="PDZ_6"/>
    <property type="match status" value="1"/>
</dbReference>
<evidence type="ECO:0000313" key="6">
    <source>
        <dbReference type="Proteomes" id="UP000237310"/>
    </source>
</evidence>
<protein>
    <submittedName>
        <fullName evidence="5">Signal protein PDZ</fullName>
    </submittedName>
</protein>
<evidence type="ECO:0000256" key="2">
    <source>
        <dbReference type="SAM" id="SignalP"/>
    </source>
</evidence>
<keyword evidence="6" id="KW-1185">Reference proteome</keyword>
<reference evidence="5 6" key="1">
    <citation type="submission" date="2018-01" db="EMBL/GenBank/DDBJ databases">
        <authorList>
            <person name="Gaut B.S."/>
            <person name="Morton B.R."/>
            <person name="Clegg M.T."/>
            <person name="Duvall M.R."/>
        </authorList>
    </citation>
    <scope>NUCLEOTIDE SEQUENCE [LARGE SCALE GENOMIC DNA]</scope>
    <source>
        <strain evidence="5 6">HR-AY</strain>
    </source>
</reference>
<dbReference type="SMART" id="SM00228">
    <property type="entry name" value="PDZ"/>
    <property type="match status" value="1"/>
</dbReference>
<dbReference type="InterPro" id="IPR041489">
    <property type="entry name" value="PDZ_6"/>
</dbReference>
<comment type="caution">
    <text evidence="5">The sequence shown here is derived from an EMBL/GenBank/DDBJ whole genome shotgun (WGS) entry which is preliminary data.</text>
</comment>
<dbReference type="Gene3D" id="2.30.42.10">
    <property type="match status" value="1"/>
</dbReference>
<dbReference type="GO" id="GO:0004190">
    <property type="term" value="F:aspartic-type endopeptidase activity"/>
    <property type="evidence" value="ECO:0007669"/>
    <property type="project" value="InterPro"/>
</dbReference>
<dbReference type="EMBL" id="PQVG01000001">
    <property type="protein sequence ID" value="POY41074.1"/>
    <property type="molecule type" value="Genomic_DNA"/>
</dbReference>
<feature type="signal peptide" evidence="2">
    <location>
        <begin position="1"/>
        <end position="19"/>
    </location>
</feature>
<dbReference type="InterPro" id="IPR036034">
    <property type="entry name" value="PDZ_sf"/>
</dbReference>
<evidence type="ECO:0000313" key="5">
    <source>
        <dbReference type="EMBL" id="POY41074.1"/>
    </source>
</evidence>
<gene>
    <name evidence="5" type="ORF">C3L50_00665</name>
</gene>
<dbReference type="GO" id="GO:0006508">
    <property type="term" value="P:proteolysis"/>
    <property type="evidence" value="ECO:0007669"/>
    <property type="project" value="InterPro"/>
</dbReference>
<feature type="domain" description="PDZ" evidence="3">
    <location>
        <begin position="372"/>
        <end position="415"/>
    </location>
</feature>
<name>A0A2S5AES0_9FLAO</name>
<dbReference type="PROSITE" id="PS50106">
    <property type="entry name" value="PDZ"/>
    <property type="match status" value="1"/>
</dbReference>
<dbReference type="AlphaFoldDB" id="A0A2S5AES0"/>
<proteinExistence type="predicted"/>
<dbReference type="InterPro" id="IPR001478">
    <property type="entry name" value="PDZ"/>
</dbReference>
<keyword evidence="2" id="KW-0732">Signal</keyword>
<feature type="chain" id="PRO_5015416781" evidence="2">
    <location>
        <begin position="20"/>
        <end position="442"/>
    </location>
</feature>
<evidence type="ECO:0000259" key="4">
    <source>
        <dbReference type="PROSITE" id="PS50175"/>
    </source>
</evidence>
<sequence>MRRIIILCLFIINSLSVFGQNDFQFEKGVDKAVIPFKTINNLIFIPINVNGVELNFLLDSGVEETILFGMEDRKEVNFYNIEKITLRGLGSETSIEGLKSTNNILEIKGLKSANHLFYIVLDQSFNLSSHVGIPVNGIIGYNFLKSNLVEINYAKRKIIVYKDNDKSRKRIQKKFETLPITIERNKPYIQSSVVIKSVEIPAKLLVDIGNSDAIWLFENKEKGIFIPQKNFEDYLGKGFSGDVEGKRAQIKKFTFSKFEFNSPIVAFPDSSSIKNVRMVKNRAGSIGAEILKRFNLIFDYHNQKMFLKKNRNYNLPFNYNKSGIEVQHYGVQWVKETVSQESVTFAGSESAAKSNTIFSDFKYKTVLKPIYIIVHVRKNSPADLAGLKKGDVIVSINQKKGYDFSLEKINSLLKSDEENWIHFEVERENQILKFKFQLLNTL</sequence>
<dbReference type="Proteomes" id="UP000237310">
    <property type="component" value="Unassembled WGS sequence"/>
</dbReference>
<dbReference type="InterPro" id="IPR001995">
    <property type="entry name" value="Peptidase_A2_cat"/>
</dbReference>
<dbReference type="RefSeq" id="WP_103804042.1">
    <property type="nucleotide sequence ID" value="NZ_PQVG01000001.1"/>
</dbReference>
<dbReference type="Gene3D" id="2.40.70.10">
    <property type="entry name" value="Acid Proteases"/>
    <property type="match status" value="1"/>
</dbReference>
<dbReference type="SUPFAM" id="SSF50156">
    <property type="entry name" value="PDZ domain-like"/>
    <property type="match status" value="1"/>
</dbReference>
<dbReference type="OrthoDB" id="3521766at2"/>
<evidence type="ECO:0000256" key="1">
    <source>
        <dbReference type="ARBA" id="ARBA00022801"/>
    </source>
</evidence>
<dbReference type="InterPro" id="IPR021109">
    <property type="entry name" value="Peptidase_aspartic_dom_sf"/>
</dbReference>
<feature type="domain" description="Peptidase A2" evidence="4">
    <location>
        <begin position="54"/>
        <end position="91"/>
    </location>
</feature>
<accession>A0A2S5AES0</accession>